<evidence type="ECO:0008006" key="3">
    <source>
        <dbReference type="Google" id="ProtNLM"/>
    </source>
</evidence>
<dbReference type="Gene3D" id="3.40.190.10">
    <property type="entry name" value="Periplasmic binding protein-like II"/>
    <property type="match status" value="2"/>
</dbReference>
<dbReference type="AlphaFoldDB" id="K6YRB8"/>
<organism evidence="1 2">
    <name type="scientific">Paraglaciecola polaris LMG 21857</name>
    <dbReference type="NCBI Taxonomy" id="1129793"/>
    <lineage>
        <taxon>Bacteria</taxon>
        <taxon>Pseudomonadati</taxon>
        <taxon>Pseudomonadota</taxon>
        <taxon>Gammaproteobacteria</taxon>
        <taxon>Alteromonadales</taxon>
        <taxon>Alteromonadaceae</taxon>
        <taxon>Paraglaciecola</taxon>
    </lineage>
</organism>
<protein>
    <recommendedName>
        <fullName evidence="3">Solute-binding protein family 3/N-terminal domain-containing protein</fullName>
    </recommendedName>
</protein>
<name>K6YRB8_9ALTE</name>
<dbReference type="RefSeq" id="WP_007107032.1">
    <property type="nucleotide sequence ID" value="NZ_BAER01000127.1"/>
</dbReference>
<reference evidence="2" key="1">
    <citation type="journal article" date="2014" name="Environ. Microbiol.">
        <title>Comparative genomics of the marine bacterial genus Glaciecola reveals the high degree of genomic diversity and genomic characteristic for cold adaptation.</title>
        <authorList>
            <person name="Qin Q.L."/>
            <person name="Xie B.B."/>
            <person name="Yu Y."/>
            <person name="Shu Y.L."/>
            <person name="Rong J.C."/>
            <person name="Zhang Y.J."/>
            <person name="Zhao D.L."/>
            <person name="Chen X.L."/>
            <person name="Zhang X.Y."/>
            <person name="Chen B."/>
            <person name="Zhou B.C."/>
            <person name="Zhang Y.Z."/>
        </authorList>
    </citation>
    <scope>NUCLEOTIDE SEQUENCE [LARGE SCALE GENOMIC DNA]</scope>
    <source>
        <strain evidence="2">LMG 21857</strain>
    </source>
</reference>
<proteinExistence type="predicted"/>
<dbReference type="Proteomes" id="UP000006322">
    <property type="component" value="Unassembled WGS sequence"/>
</dbReference>
<accession>K6YRB8</accession>
<dbReference type="STRING" id="1129793.GPLA_4390"/>
<sequence length="236" mass="26760">MAATKHSYIVGSQDIAYYPHYDFGREGDKGYAWAVLQAFAQHSGYHFEYRSYPIKRLQRALVNASIDFAYPDNKGWRALPSEVEPQKILSQPLITAISGTLVLEKHEFDPIGKFSSLVVPHGFTPVHWLDRIAQKRLNLVEVNTPIAALNLVLKGRVDGADIEYNVAQHLWQSTQQKSVITLAKMLPHGPVTFHLATIHQGNIIQQLNTFISNNQALMTKLRKFYRLIEPNELNGQ</sequence>
<evidence type="ECO:0000313" key="2">
    <source>
        <dbReference type="Proteomes" id="UP000006322"/>
    </source>
</evidence>
<keyword evidence="2" id="KW-1185">Reference proteome</keyword>
<gene>
    <name evidence="1" type="ORF">GPLA_4390</name>
</gene>
<dbReference type="SUPFAM" id="SSF53850">
    <property type="entry name" value="Periplasmic binding protein-like II"/>
    <property type="match status" value="1"/>
</dbReference>
<comment type="caution">
    <text evidence="1">The sequence shown here is derived from an EMBL/GenBank/DDBJ whole genome shotgun (WGS) entry which is preliminary data.</text>
</comment>
<dbReference type="EMBL" id="BAER01000127">
    <property type="protein sequence ID" value="GAC35269.1"/>
    <property type="molecule type" value="Genomic_DNA"/>
</dbReference>
<evidence type="ECO:0000313" key="1">
    <source>
        <dbReference type="EMBL" id="GAC35269.1"/>
    </source>
</evidence>